<gene>
    <name evidence="2" type="ORF">AN619_23470</name>
</gene>
<dbReference type="OrthoDB" id="9804143at2"/>
<dbReference type="AlphaFoldDB" id="A0A140L1M4"/>
<dbReference type="Proteomes" id="UP000070456">
    <property type="component" value="Unassembled WGS sequence"/>
</dbReference>
<dbReference type="EMBL" id="LOEE01000054">
    <property type="protein sequence ID" value="KXG74449.1"/>
    <property type="molecule type" value="Genomic_DNA"/>
</dbReference>
<evidence type="ECO:0000313" key="3">
    <source>
        <dbReference type="Proteomes" id="UP000070456"/>
    </source>
</evidence>
<feature type="transmembrane region" description="Helical" evidence="1">
    <location>
        <begin position="20"/>
        <end position="41"/>
    </location>
</feature>
<feature type="transmembrane region" description="Helical" evidence="1">
    <location>
        <begin position="53"/>
        <end position="75"/>
    </location>
</feature>
<keyword evidence="1" id="KW-0472">Membrane</keyword>
<name>A0A140L1M4_9FIRM</name>
<keyword evidence="1" id="KW-1133">Transmembrane helix</keyword>
<organism evidence="2 3">
    <name type="scientific">Thermotalea metallivorans</name>
    <dbReference type="NCBI Taxonomy" id="520762"/>
    <lineage>
        <taxon>Bacteria</taxon>
        <taxon>Bacillati</taxon>
        <taxon>Bacillota</taxon>
        <taxon>Clostridia</taxon>
        <taxon>Peptostreptococcales</taxon>
        <taxon>Thermotaleaceae</taxon>
        <taxon>Thermotalea</taxon>
    </lineage>
</organism>
<reference evidence="2 3" key="1">
    <citation type="submission" date="2015-12" db="EMBL/GenBank/DDBJ databases">
        <title>Draft genome sequence of the thermoanaerobe Thermotalea metallivorans, an isolate from the runoff channel of the Great Artesian Basin, Australia.</title>
        <authorList>
            <person name="Patel B.K."/>
        </authorList>
    </citation>
    <scope>NUCLEOTIDE SEQUENCE [LARGE SCALE GENOMIC DNA]</scope>
    <source>
        <strain evidence="2 3">B2-1</strain>
    </source>
</reference>
<keyword evidence="3" id="KW-1185">Reference proteome</keyword>
<sequence>MVSFKRKVGNFRGRRLFKDLIKVALSCLVMAVVVIISLQLFDTYFTEGSFRNKILRVVIPSLTGMIAYGAAAFGLKIEEAQYIYNDFLKPIANKIRG</sequence>
<accession>A0A140L1M4</accession>
<evidence type="ECO:0000313" key="2">
    <source>
        <dbReference type="EMBL" id="KXG74449.1"/>
    </source>
</evidence>
<protein>
    <submittedName>
        <fullName evidence="2">Uncharacterized protein</fullName>
    </submittedName>
</protein>
<keyword evidence="1" id="KW-0812">Transmembrane</keyword>
<dbReference type="STRING" id="520762.AN619_23470"/>
<proteinExistence type="predicted"/>
<comment type="caution">
    <text evidence="2">The sequence shown here is derived from an EMBL/GenBank/DDBJ whole genome shotgun (WGS) entry which is preliminary data.</text>
</comment>
<evidence type="ECO:0000256" key="1">
    <source>
        <dbReference type="SAM" id="Phobius"/>
    </source>
</evidence>